<evidence type="ECO:0000313" key="1">
    <source>
        <dbReference type="EMBL" id="EFP12939.1"/>
    </source>
</evidence>
<protein>
    <submittedName>
        <fullName evidence="1">Uncharacterized protein</fullName>
    </submittedName>
</protein>
<name>E3MZG9_CAERE</name>
<keyword evidence="2" id="KW-1185">Reference proteome</keyword>
<dbReference type="HOGENOM" id="CLU_2199434_0_0_1"/>
<evidence type="ECO:0000313" key="2">
    <source>
        <dbReference type="Proteomes" id="UP000008281"/>
    </source>
</evidence>
<accession>E3MZG9</accession>
<sequence>MTRRQFIDFPIYNRTRASLILIVMVRPEQGCQKGRGPILYLSSQPWKIFASSGGLVEDQKISRCTKIQPIWFIRGLGGPKGRGPRPAAAGRATALGLSINLFLCELCI</sequence>
<proteinExistence type="predicted"/>
<dbReference type="EMBL" id="DS268500">
    <property type="protein sequence ID" value="EFP12939.1"/>
    <property type="molecule type" value="Genomic_DNA"/>
</dbReference>
<dbReference type="Proteomes" id="UP000008281">
    <property type="component" value="Unassembled WGS sequence"/>
</dbReference>
<organism evidence="2">
    <name type="scientific">Caenorhabditis remanei</name>
    <name type="common">Caenorhabditis vulgaris</name>
    <dbReference type="NCBI Taxonomy" id="31234"/>
    <lineage>
        <taxon>Eukaryota</taxon>
        <taxon>Metazoa</taxon>
        <taxon>Ecdysozoa</taxon>
        <taxon>Nematoda</taxon>
        <taxon>Chromadorea</taxon>
        <taxon>Rhabditida</taxon>
        <taxon>Rhabditina</taxon>
        <taxon>Rhabditomorpha</taxon>
        <taxon>Rhabditoidea</taxon>
        <taxon>Rhabditidae</taxon>
        <taxon>Peloderinae</taxon>
        <taxon>Caenorhabditis</taxon>
    </lineage>
</organism>
<gene>
    <name evidence="1" type="ORF">CRE_05997</name>
</gene>
<dbReference type="InParanoid" id="E3MZG9"/>
<reference evidence="1" key="1">
    <citation type="submission" date="2007-07" db="EMBL/GenBank/DDBJ databases">
        <title>PCAP assembly of the Caenorhabditis remanei genome.</title>
        <authorList>
            <consortium name="The Caenorhabditis remanei Sequencing Consortium"/>
            <person name="Wilson R.K."/>
        </authorList>
    </citation>
    <scope>NUCLEOTIDE SEQUENCE [LARGE SCALE GENOMIC DNA]</scope>
    <source>
        <strain evidence="1">PB4641</strain>
    </source>
</reference>
<dbReference type="OrthoDB" id="5865150at2759"/>
<dbReference type="AlphaFoldDB" id="E3MZG9"/>